<evidence type="ECO:0000256" key="2">
    <source>
        <dbReference type="ARBA" id="ARBA00023125"/>
    </source>
</evidence>
<proteinExistence type="predicted"/>
<dbReference type="PANTHER" id="PTHR43130:SF3">
    <property type="entry name" value="HTH-TYPE TRANSCRIPTIONAL REGULATOR RV1931C"/>
    <property type="match status" value="1"/>
</dbReference>
<dbReference type="InterPro" id="IPR052158">
    <property type="entry name" value="INH-QAR"/>
</dbReference>
<evidence type="ECO:0000256" key="3">
    <source>
        <dbReference type="ARBA" id="ARBA00023163"/>
    </source>
</evidence>
<dbReference type="Pfam" id="PF01965">
    <property type="entry name" value="DJ-1_PfpI"/>
    <property type="match status" value="1"/>
</dbReference>
<dbReference type="SUPFAM" id="SSF46689">
    <property type="entry name" value="Homeodomain-like"/>
    <property type="match status" value="2"/>
</dbReference>
<organism evidence="5 6">
    <name type="scientific">Thalassotalea fonticola</name>
    <dbReference type="NCBI Taxonomy" id="3065649"/>
    <lineage>
        <taxon>Bacteria</taxon>
        <taxon>Pseudomonadati</taxon>
        <taxon>Pseudomonadota</taxon>
        <taxon>Gammaproteobacteria</taxon>
        <taxon>Alteromonadales</taxon>
        <taxon>Colwelliaceae</taxon>
        <taxon>Thalassotalea</taxon>
    </lineage>
</organism>
<dbReference type="Pfam" id="PF12833">
    <property type="entry name" value="HTH_18"/>
    <property type="match status" value="1"/>
</dbReference>
<keyword evidence="3" id="KW-0804">Transcription</keyword>
<dbReference type="InterPro" id="IPR029062">
    <property type="entry name" value="Class_I_gatase-like"/>
</dbReference>
<feature type="domain" description="HTH araC/xylS-type" evidence="4">
    <location>
        <begin position="227"/>
        <end position="325"/>
    </location>
</feature>
<evidence type="ECO:0000259" key="4">
    <source>
        <dbReference type="PROSITE" id="PS01124"/>
    </source>
</evidence>
<dbReference type="Gene3D" id="1.10.10.60">
    <property type="entry name" value="Homeodomain-like"/>
    <property type="match status" value="1"/>
</dbReference>
<evidence type="ECO:0000313" key="6">
    <source>
        <dbReference type="Proteomes" id="UP001301442"/>
    </source>
</evidence>
<sequence>MPLAKSNSSKPPVKCSHVGFLLQPNFTMLALSSAIEPMRMANQLSGQTLYRWTILSEDGRSVTASDGLKIEIDSCINNHVDFDTVLVCGGVDIKSTITRKTLSWLTHLSRCNIVLGGICTGSYLLAKAGLLDGYQCTIHWELLASWQEEFPFLKSSNQLFTYDRDRITCSGGTAPMDMMLHVIAKEYGKELTTAISDMFTHENIRDENDQQRIPLQHIVGATQSKLQDVVGLMEANIEEVLCLDELANYVDLSRRQLERLFQKYLDCSPHRYYLQLRLTRARQLLKQTSMSIIEIAIACGFVSTPHFSKCYRNSFNIPPRDERNVISANMQSAASNESSLGSVTINHH</sequence>
<keyword evidence="2" id="KW-0238">DNA-binding</keyword>
<dbReference type="PROSITE" id="PS00041">
    <property type="entry name" value="HTH_ARAC_FAMILY_1"/>
    <property type="match status" value="1"/>
</dbReference>
<evidence type="ECO:0000256" key="1">
    <source>
        <dbReference type="ARBA" id="ARBA00023015"/>
    </source>
</evidence>
<dbReference type="InterPro" id="IPR018062">
    <property type="entry name" value="HTH_AraC-typ_CS"/>
</dbReference>
<dbReference type="Gene3D" id="3.40.50.880">
    <property type="match status" value="1"/>
</dbReference>
<dbReference type="SUPFAM" id="SSF52317">
    <property type="entry name" value="Class I glutamine amidotransferase-like"/>
    <property type="match status" value="1"/>
</dbReference>
<keyword evidence="6" id="KW-1185">Reference proteome</keyword>
<name>A0ABZ0GPX8_9GAMM</name>
<evidence type="ECO:0000313" key="5">
    <source>
        <dbReference type="EMBL" id="WOH37402.1"/>
    </source>
</evidence>
<protein>
    <submittedName>
        <fullName evidence="5">GlxA family transcriptional regulator</fullName>
    </submittedName>
</protein>
<gene>
    <name evidence="5" type="ORF">RI844_18905</name>
</gene>
<dbReference type="InterPro" id="IPR002818">
    <property type="entry name" value="DJ-1/PfpI"/>
</dbReference>
<dbReference type="Proteomes" id="UP001301442">
    <property type="component" value="Chromosome"/>
</dbReference>
<dbReference type="InterPro" id="IPR009057">
    <property type="entry name" value="Homeodomain-like_sf"/>
</dbReference>
<dbReference type="RefSeq" id="WP_348396192.1">
    <property type="nucleotide sequence ID" value="NZ_CP136600.1"/>
</dbReference>
<dbReference type="PROSITE" id="PS01124">
    <property type="entry name" value="HTH_ARAC_FAMILY_2"/>
    <property type="match status" value="1"/>
</dbReference>
<dbReference type="CDD" id="cd03136">
    <property type="entry name" value="GATase1_AraC_ArgR_like"/>
    <property type="match status" value="1"/>
</dbReference>
<reference evidence="5 6" key="1">
    <citation type="submission" date="2023-09" db="EMBL/GenBank/DDBJ databases">
        <authorList>
            <person name="Qi X."/>
        </authorList>
    </citation>
    <scope>NUCLEOTIDE SEQUENCE [LARGE SCALE GENOMIC DNA]</scope>
    <source>
        <strain evidence="5 6">S1-1</strain>
    </source>
</reference>
<dbReference type="SMART" id="SM00342">
    <property type="entry name" value="HTH_ARAC"/>
    <property type="match status" value="1"/>
</dbReference>
<dbReference type="InterPro" id="IPR018060">
    <property type="entry name" value="HTH_AraC"/>
</dbReference>
<accession>A0ABZ0GPX8</accession>
<keyword evidence="1" id="KW-0805">Transcription regulation</keyword>
<dbReference type="EMBL" id="CP136600">
    <property type="protein sequence ID" value="WOH37402.1"/>
    <property type="molecule type" value="Genomic_DNA"/>
</dbReference>
<dbReference type="PANTHER" id="PTHR43130">
    <property type="entry name" value="ARAC-FAMILY TRANSCRIPTIONAL REGULATOR"/>
    <property type="match status" value="1"/>
</dbReference>